<dbReference type="EMBL" id="HG739086">
    <property type="protein sequence ID" value="CDO98677.1"/>
    <property type="molecule type" value="Genomic_DNA"/>
</dbReference>
<gene>
    <name evidence="2" type="ORF">GSCOC_T00022849001</name>
</gene>
<evidence type="ECO:0000256" key="1">
    <source>
        <dbReference type="SAM" id="SignalP"/>
    </source>
</evidence>
<evidence type="ECO:0000313" key="3">
    <source>
        <dbReference type="Proteomes" id="UP000295252"/>
    </source>
</evidence>
<reference evidence="3" key="1">
    <citation type="journal article" date="2014" name="Science">
        <title>The coffee genome provides insight into the convergent evolution of caffeine biosynthesis.</title>
        <authorList>
            <person name="Denoeud F."/>
            <person name="Carretero-Paulet L."/>
            <person name="Dereeper A."/>
            <person name="Droc G."/>
            <person name="Guyot R."/>
            <person name="Pietrella M."/>
            <person name="Zheng C."/>
            <person name="Alberti A."/>
            <person name="Anthony F."/>
            <person name="Aprea G."/>
            <person name="Aury J.M."/>
            <person name="Bento P."/>
            <person name="Bernard M."/>
            <person name="Bocs S."/>
            <person name="Campa C."/>
            <person name="Cenci A."/>
            <person name="Combes M.C."/>
            <person name="Crouzillat D."/>
            <person name="Da Silva C."/>
            <person name="Daddiego L."/>
            <person name="De Bellis F."/>
            <person name="Dussert S."/>
            <person name="Garsmeur O."/>
            <person name="Gayraud T."/>
            <person name="Guignon V."/>
            <person name="Jahn K."/>
            <person name="Jamilloux V."/>
            <person name="Joet T."/>
            <person name="Labadie K."/>
            <person name="Lan T."/>
            <person name="Leclercq J."/>
            <person name="Lepelley M."/>
            <person name="Leroy T."/>
            <person name="Li L.T."/>
            <person name="Librado P."/>
            <person name="Lopez L."/>
            <person name="Munoz A."/>
            <person name="Noel B."/>
            <person name="Pallavicini A."/>
            <person name="Perrotta G."/>
            <person name="Poncet V."/>
            <person name="Pot D."/>
            <person name="Priyono X."/>
            <person name="Rigoreau M."/>
            <person name="Rouard M."/>
            <person name="Rozas J."/>
            <person name="Tranchant-Dubreuil C."/>
            <person name="VanBuren R."/>
            <person name="Zhang Q."/>
            <person name="Andrade A.C."/>
            <person name="Argout X."/>
            <person name="Bertrand B."/>
            <person name="de Kochko A."/>
            <person name="Graziosi G."/>
            <person name="Henry R.J."/>
            <person name="Jayarama X."/>
            <person name="Ming R."/>
            <person name="Nagai C."/>
            <person name="Rounsley S."/>
            <person name="Sankoff D."/>
            <person name="Giuliano G."/>
            <person name="Albert V.A."/>
            <person name="Wincker P."/>
            <person name="Lashermes P."/>
        </authorList>
    </citation>
    <scope>NUCLEOTIDE SEQUENCE [LARGE SCALE GENOMIC DNA]</scope>
    <source>
        <strain evidence="3">cv. DH200-94</strain>
    </source>
</reference>
<accession>A0A068TRR6</accession>
<name>A0A068TRR6_COFCA</name>
<organism evidence="2 3">
    <name type="scientific">Coffea canephora</name>
    <name type="common">Robusta coffee</name>
    <dbReference type="NCBI Taxonomy" id="49390"/>
    <lineage>
        <taxon>Eukaryota</taxon>
        <taxon>Viridiplantae</taxon>
        <taxon>Streptophyta</taxon>
        <taxon>Embryophyta</taxon>
        <taxon>Tracheophyta</taxon>
        <taxon>Spermatophyta</taxon>
        <taxon>Magnoliopsida</taxon>
        <taxon>eudicotyledons</taxon>
        <taxon>Gunneridae</taxon>
        <taxon>Pentapetalae</taxon>
        <taxon>asterids</taxon>
        <taxon>lamiids</taxon>
        <taxon>Gentianales</taxon>
        <taxon>Rubiaceae</taxon>
        <taxon>Ixoroideae</taxon>
        <taxon>Gardenieae complex</taxon>
        <taxon>Bertiereae - Coffeeae clade</taxon>
        <taxon>Coffeeae</taxon>
        <taxon>Coffea</taxon>
    </lineage>
</organism>
<evidence type="ECO:0008006" key="4">
    <source>
        <dbReference type="Google" id="ProtNLM"/>
    </source>
</evidence>
<dbReference type="Proteomes" id="UP000295252">
    <property type="component" value="Chromosome VI"/>
</dbReference>
<dbReference type="AlphaFoldDB" id="A0A068TRR6"/>
<evidence type="ECO:0000313" key="2">
    <source>
        <dbReference type="EMBL" id="CDO98677.1"/>
    </source>
</evidence>
<protein>
    <recommendedName>
        <fullName evidence="4">Knottin scorpion toxin-like domain-containing protein</fullName>
    </recommendedName>
</protein>
<keyword evidence="3" id="KW-1185">Reference proteome</keyword>
<sequence length="84" mass="9323">MSKILIFCCILSLLFVINLAEVPNAGGFGDSKTRRVILGKRSNKVVCIRDCSRLYPNSTASCFKIRFGKCLCYCYVPDSPSSPH</sequence>
<dbReference type="Gramene" id="CDO98677">
    <property type="protein sequence ID" value="CDO98677"/>
    <property type="gene ID" value="GSCOC_T00022849001"/>
</dbReference>
<feature type="chain" id="PRO_5001657269" description="Knottin scorpion toxin-like domain-containing protein" evidence="1">
    <location>
        <begin position="21"/>
        <end position="84"/>
    </location>
</feature>
<proteinExistence type="predicted"/>
<keyword evidence="1" id="KW-0732">Signal</keyword>
<dbReference type="InParanoid" id="A0A068TRR6"/>
<dbReference type="PhylomeDB" id="A0A068TRR6"/>
<feature type="signal peptide" evidence="1">
    <location>
        <begin position="1"/>
        <end position="20"/>
    </location>
</feature>